<evidence type="ECO:0000256" key="1">
    <source>
        <dbReference type="SAM" id="MobiDB-lite"/>
    </source>
</evidence>
<dbReference type="EMBL" id="JGZI01000007">
    <property type="protein sequence ID" value="KFI83255.1"/>
    <property type="molecule type" value="Genomic_DNA"/>
</dbReference>
<dbReference type="InterPro" id="IPR032675">
    <property type="entry name" value="LRR_dom_sf"/>
</dbReference>
<proteinExistence type="predicted"/>
<dbReference type="OrthoDB" id="3221935at2"/>
<feature type="signal peptide" evidence="2">
    <location>
        <begin position="1"/>
        <end position="29"/>
    </location>
</feature>
<evidence type="ECO:0000256" key="2">
    <source>
        <dbReference type="SAM" id="SignalP"/>
    </source>
</evidence>
<feature type="region of interest" description="Disordered" evidence="1">
    <location>
        <begin position="32"/>
        <end position="80"/>
    </location>
</feature>
<keyword evidence="4" id="KW-1185">Reference proteome</keyword>
<evidence type="ECO:0000313" key="3">
    <source>
        <dbReference type="EMBL" id="KFI83255.1"/>
    </source>
</evidence>
<reference evidence="3 4" key="1">
    <citation type="submission" date="2014-03" db="EMBL/GenBank/DDBJ databases">
        <title>Genomics of Bifidobacteria.</title>
        <authorList>
            <person name="Ventura M."/>
            <person name="Milani C."/>
            <person name="Lugli G.A."/>
        </authorList>
    </citation>
    <scope>NUCLEOTIDE SEQUENCE [LARGE SCALE GENOMIC DNA]</scope>
    <source>
        <strain evidence="3 4">LMG 21775</strain>
    </source>
</reference>
<protein>
    <recommendedName>
        <fullName evidence="5">Lipoprotein</fullName>
    </recommendedName>
</protein>
<accession>A0A087CJ05</accession>
<comment type="caution">
    <text evidence="3">The sequence shown here is derived from an EMBL/GenBank/DDBJ whole genome shotgun (WGS) entry which is preliminary data.</text>
</comment>
<dbReference type="PROSITE" id="PS51257">
    <property type="entry name" value="PROKAR_LIPOPROTEIN"/>
    <property type="match status" value="1"/>
</dbReference>
<dbReference type="Gene3D" id="3.80.10.10">
    <property type="entry name" value="Ribonuclease Inhibitor"/>
    <property type="match status" value="1"/>
</dbReference>
<keyword evidence="2" id="KW-0732">Signal</keyword>
<feature type="compositionally biased region" description="Low complexity" evidence="1">
    <location>
        <begin position="38"/>
        <end position="73"/>
    </location>
</feature>
<sequence>MHRRTARFLHLIAATGTAALALATMSACASSDSTAQLPTPTSSASITTTGKAESSSPSGNTSSNASTTGPSNAPDNLGSYRQLFTDPTLAQCMAEIMDQHVDDQLTRTTAEDLTGIGGIGVANGYALPDTQHPYCGIALKDLTSLSGIEHFSNIQTLDLDDLEHLQDLTPIRGLNRLMLLRLNGTAVTDYSQLNSPTRIFNLDVYINSDQPAPTIEQQRAWRINIITQ</sequence>
<gene>
    <name evidence="3" type="ORF">BPSY_0350</name>
</gene>
<dbReference type="AlphaFoldDB" id="A0A087CJ05"/>
<organism evidence="3 4">
    <name type="scientific">Bifidobacterium psychraerophilum</name>
    <dbReference type="NCBI Taxonomy" id="218140"/>
    <lineage>
        <taxon>Bacteria</taxon>
        <taxon>Bacillati</taxon>
        <taxon>Actinomycetota</taxon>
        <taxon>Actinomycetes</taxon>
        <taxon>Bifidobacteriales</taxon>
        <taxon>Bifidobacteriaceae</taxon>
        <taxon>Bifidobacterium</taxon>
    </lineage>
</organism>
<dbReference type="eggNOG" id="ENOG5030IEK">
    <property type="taxonomic scope" value="Bacteria"/>
</dbReference>
<dbReference type="RefSeq" id="WP_033495574.1">
    <property type="nucleotide sequence ID" value="NZ_JGZI01000007.1"/>
</dbReference>
<dbReference type="GeneID" id="98299563"/>
<dbReference type="Proteomes" id="UP000029050">
    <property type="component" value="Unassembled WGS sequence"/>
</dbReference>
<name>A0A087CJ05_9BIFI</name>
<dbReference type="SUPFAM" id="SSF52058">
    <property type="entry name" value="L domain-like"/>
    <property type="match status" value="1"/>
</dbReference>
<evidence type="ECO:0008006" key="5">
    <source>
        <dbReference type="Google" id="ProtNLM"/>
    </source>
</evidence>
<evidence type="ECO:0000313" key="4">
    <source>
        <dbReference type="Proteomes" id="UP000029050"/>
    </source>
</evidence>
<feature type="chain" id="PRO_5001819476" description="Lipoprotein" evidence="2">
    <location>
        <begin position="30"/>
        <end position="228"/>
    </location>
</feature>